<keyword evidence="5" id="KW-1185">Reference proteome</keyword>
<reference evidence="4 5" key="1">
    <citation type="submission" date="2022-03" db="EMBL/GenBank/DDBJ databases">
        <title>Hymenobactersp. isolated from the air.</title>
        <authorList>
            <person name="Won M."/>
            <person name="Kwon S.-W."/>
        </authorList>
    </citation>
    <scope>NUCLEOTIDE SEQUENCE [LARGE SCALE GENOMIC DNA]</scope>
    <source>
        <strain evidence="4 5">KACC 21982</strain>
    </source>
</reference>
<name>A0ABY4CSA6_9BACT</name>
<dbReference type="Pfam" id="PF00561">
    <property type="entry name" value="Abhydrolase_1"/>
    <property type="match status" value="1"/>
</dbReference>
<protein>
    <submittedName>
        <fullName evidence="4">Alpha/beta fold hydrolase</fullName>
    </submittedName>
</protein>
<dbReference type="InterPro" id="IPR019734">
    <property type="entry name" value="TPR_rpt"/>
</dbReference>
<dbReference type="InterPro" id="IPR029058">
    <property type="entry name" value="AB_hydrolase_fold"/>
</dbReference>
<dbReference type="Proteomes" id="UP000831113">
    <property type="component" value="Chromosome"/>
</dbReference>
<keyword evidence="2" id="KW-0802">TPR repeat</keyword>
<dbReference type="RefSeq" id="WP_243795024.1">
    <property type="nucleotide sequence ID" value="NZ_CP094669.1"/>
</dbReference>
<accession>A0ABY4CSA6</accession>
<dbReference type="InterPro" id="IPR050266">
    <property type="entry name" value="AB_hydrolase_sf"/>
</dbReference>
<dbReference type="InterPro" id="IPR011990">
    <property type="entry name" value="TPR-like_helical_dom_sf"/>
</dbReference>
<dbReference type="Gene3D" id="1.25.40.10">
    <property type="entry name" value="Tetratricopeptide repeat domain"/>
    <property type="match status" value="1"/>
</dbReference>
<dbReference type="EMBL" id="CP094669">
    <property type="protein sequence ID" value="UOG73129.1"/>
    <property type="molecule type" value="Genomic_DNA"/>
</dbReference>
<keyword evidence="1 4" id="KW-0378">Hydrolase</keyword>
<sequence length="384" mass="42511">MKLYFLAFLCCAIQLLPQRAHSQALDTLVDVGGYRLHFNIVRGKGLPILLEAGGGDDARVWQQLLKPLAAATGATLISYDRPGFGKSENSKEPDDAQHGIMSGIQGLETGLKKLGYSKDLLLVAHSYGGFYSTLYASRHPEAVKAVVLVDAMLACYATDEFLASMMRDMQADIAKNKVENRGRYYQTSNYAATVKVMRKVSFPASIPVIDLVAEAPFSPKPEEAARWRTCHKEFTAASPNRESITAYGCGHYIFLDNPALVVSAIAKAYGNTRGQQKNADLLKRSLAYSLESNNELKKRETEYRHSESDLNTWGYTLMRQGETQKALEIFKLNTVMHPQSGNAFDSLAEAYLHAGNKELAKINYKKSVELDPKNNNAVEVLKTL</sequence>
<proteinExistence type="predicted"/>
<feature type="domain" description="AB hydrolase-1" evidence="3">
    <location>
        <begin position="47"/>
        <end position="187"/>
    </location>
</feature>
<organism evidence="4 5">
    <name type="scientific">Hymenobacter tibetensis</name>
    <dbReference type="NCBI Taxonomy" id="497967"/>
    <lineage>
        <taxon>Bacteria</taxon>
        <taxon>Pseudomonadati</taxon>
        <taxon>Bacteroidota</taxon>
        <taxon>Cytophagia</taxon>
        <taxon>Cytophagales</taxon>
        <taxon>Hymenobacteraceae</taxon>
        <taxon>Hymenobacter</taxon>
    </lineage>
</organism>
<evidence type="ECO:0000313" key="5">
    <source>
        <dbReference type="Proteomes" id="UP000831113"/>
    </source>
</evidence>
<dbReference type="SUPFAM" id="SSF53474">
    <property type="entry name" value="alpha/beta-Hydrolases"/>
    <property type="match status" value="1"/>
</dbReference>
<dbReference type="PANTHER" id="PTHR43798">
    <property type="entry name" value="MONOACYLGLYCEROL LIPASE"/>
    <property type="match status" value="1"/>
</dbReference>
<evidence type="ECO:0000256" key="1">
    <source>
        <dbReference type="ARBA" id="ARBA00022801"/>
    </source>
</evidence>
<dbReference type="PANTHER" id="PTHR43798:SF31">
    <property type="entry name" value="AB HYDROLASE SUPERFAMILY PROTEIN YCLE"/>
    <property type="match status" value="1"/>
</dbReference>
<gene>
    <name evidence="4" type="ORF">MTX78_13440</name>
</gene>
<evidence type="ECO:0000313" key="4">
    <source>
        <dbReference type="EMBL" id="UOG73129.1"/>
    </source>
</evidence>
<dbReference type="InterPro" id="IPR000073">
    <property type="entry name" value="AB_hydrolase_1"/>
</dbReference>
<evidence type="ECO:0000259" key="3">
    <source>
        <dbReference type="Pfam" id="PF00561"/>
    </source>
</evidence>
<evidence type="ECO:0000256" key="2">
    <source>
        <dbReference type="PROSITE-ProRule" id="PRU00339"/>
    </source>
</evidence>
<feature type="repeat" description="TPR" evidence="2">
    <location>
        <begin position="341"/>
        <end position="374"/>
    </location>
</feature>
<dbReference type="PRINTS" id="PR00111">
    <property type="entry name" value="ABHYDROLASE"/>
</dbReference>
<dbReference type="SMART" id="SM00028">
    <property type="entry name" value="TPR"/>
    <property type="match status" value="2"/>
</dbReference>
<dbReference type="GO" id="GO:0016787">
    <property type="term" value="F:hydrolase activity"/>
    <property type="evidence" value="ECO:0007669"/>
    <property type="project" value="UniProtKB-KW"/>
</dbReference>
<dbReference type="PROSITE" id="PS50005">
    <property type="entry name" value="TPR"/>
    <property type="match status" value="1"/>
</dbReference>
<dbReference type="Gene3D" id="3.40.50.1820">
    <property type="entry name" value="alpha/beta hydrolase"/>
    <property type="match status" value="1"/>
</dbReference>
<dbReference type="SUPFAM" id="SSF48452">
    <property type="entry name" value="TPR-like"/>
    <property type="match status" value="1"/>
</dbReference>